<dbReference type="GeneID" id="76152275"/>
<feature type="region of interest" description="Disordered" evidence="1">
    <location>
        <begin position="100"/>
        <end position="127"/>
    </location>
</feature>
<gene>
    <name evidence="2" type="ORF">KGF57_004231</name>
</gene>
<dbReference type="Proteomes" id="UP001204833">
    <property type="component" value="Unassembled WGS sequence"/>
</dbReference>
<evidence type="ECO:0000313" key="3">
    <source>
        <dbReference type="Proteomes" id="UP001204833"/>
    </source>
</evidence>
<evidence type="ECO:0000256" key="1">
    <source>
        <dbReference type="SAM" id="MobiDB-lite"/>
    </source>
</evidence>
<dbReference type="RefSeq" id="XP_051607268.1">
    <property type="nucleotide sequence ID" value="XM_051753719.1"/>
</dbReference>
<proteinExistence type="predicted"/>
<dbReference type="EMBL" id="JAIHNG010000153">
    <property type="protein sequence ID" value="KAI5950683.1"/>
    <property type="molecule type" value="Genomic_DNA"/>
</dbReference>
<dbReference type="AlphaFoldDB" id="A0AAD5BBH9"/>
<feature type="region of interest" description="Disordered" evidence="1">
    <location>
        <begin position="47"/>
        <end position="70"/>
    </location>
</feature>
<evidence type="ECO:0000313" key="2">
    <source>
        <dbReference type="EMBL" id="KAI5950683.1"/>
    </source>
</evidence>
<accession>A0AAD5BBH9</accession>
<reference evidence="2 3" key="1">
    <citation type="journal article" date="2022" name="DNA Res.">
        <title>Genome analysis of five recently described species of the CUG-Ser clade uncovers Candida theae as a new hybrid lineage with pathogenic potential in the Candida parapsilosis species complex.</title>
        <authorList>
            <person name="Mixao V."/>
            <person name="Del Olmo V."/>
            <person name="Hegedusova E."/>
            <person name="Saus E."/>
            <person name="Pryszcz L."/>
            <person name="Cillingova A."/>
            <person name="Nosek J."/>
            <person name="Gabaldon T."/>
        </authorList>
    </citation>
    <scope>NUCLEOTIDE SEQUENCE [LARGE SCALE GENOMIC DNA]</scope>
    <source>
        <strain evidence="2 3">CBS 12239</strain>
    </source>
</reference>
<organism evidence="2 3">
    <name type="scientific">Candida theae</name>
    <dbReference type="NCBI Taxonomy" id="1198502"/>
    <lineage>
        <taxon>Eukaryota</taxon>
        <taxon>Fungi</taxon>
        <taxon>Dikarya</taxon>
        <taxon>Ascomycota</taxon>
        <taxon>Saccharomycotina</taxon>
        <taxon>Pichiomycetes</taxon>
        <taxon>Debaryomycetaceae</taxon>
        <taxon>Candida/Lodderomyces clade</taxon>
        <taxon>Candida</taxon>
    </lineage>
</organism>
<feature type="compositionally biased region" description="Low complexity" evidence="1">
    <location>
        <begin position="50"/>
        <end position="69"/>
    </location>
</feature>
<name>A0AAD5BBH9_9ASCO</name>
<protein>
    <submittedName>
        <fullName evidence="2">Uncharacterized protein</fullName>
    </submittedName>
</protein>
<comment type="caution">
    <text evidence="2">The sequence shown here is derived from an EMBL/GenBank/DDBJ whole genome shotgun (WGS) entry which is preliminary data.</text>
</comment>
<keyword evidence="3" id="KW-1185">Reference proteome</keyword>
<sequence>MPTTTLPSSFILDKSATSDVSTVTPSLSNLHLATDIHNFANGGDSVQTVSTGSATGAASKSPNSDSSSSVTGLVYASESSELAGATGSFAASSDVKTLSISSSSSTKSGSSSSTSSGGSLDSTSSNGVGSIGGSMKGGRYLLLFSVFTVASMVVSL</sequence>